<dbReference type="PANTHER" id="PTHR34192">
    <property type="entry name" value="PLASTOCYANIN MAJOR ISOFORM, CHLOROPLASTIC-RELATED"/>
    <property type="match status" value="1"/>
</dbReference>
<comment type="subcellular location">
    <subcellularLocation>
        <location evidence="1">Membrane</location>
    </subcellularLocation>
</comment>
<dbReference type="PROSITE" id="PS00196">
    <property type="entry name" value="COPPER_BLUE"/>
    <property type="match status" value="1"/>
</dbReference>
<dbReference type="InterPro" id="IPR008972">
    <property type="entry name" value="Cupredoxin"/>
</dbReference>
<reference evidence="8 9" key="1">
    <citation type="journal article" date="2014" name="PLoS Genet.">
        <title>Phylogenetically driven sequencing of extremely halophilic archaea reveals strategies for static and dynamic osmo-response.</title>
        <authorList>
            <person name="Becker E.A."/>
            <person name="Seitzer P.M."/>
            <person name="Tritt A."/>
            <person name="Larsen D."/>
            <person name="Krusor M."/>
            <person name="Yao A.I."/>
            <person name="Wu D."/>
            <person name="Madern D."/>
            <person name="Eisen J.A."/>
            <person name="Darling A.E."/>
            <person name="Facciotti M.T."/>
        </authorList>
    </citation>
    <scope>NUCLEOTIDE SEQUENCE [LARGE SCALE GENOMIC DNA]</scope>
    <source>
        <strain evidence="8 9">JCM 13557</strain>
    </source>
</reference>
<evidence type="ECO:0000256" key="1">
    <source>
        <dbReference type="ARBA" id="ARBA00004370"/>
    </source>
</evidence>
<evidence type="ECO:0000313" key="8">
    <source>
        <dbReference type="EMBL" id="EMA14211.1"/>
    </source>
</evidence>
<dbReference type="Pfam" id="PF00127">
    <property type="entry name" value="Copper-bind"/>
    <property type="match status" value="1"/>
</dbReference>
<keyword evidence="2" id="KW-0813">Transport</keyword>
<dbReference type="PROSITE" id="PS51257">
    <property type="entry name" value="PROKAR_LIPOPROTEIN"/>
    <property type="match status" value="1"/>
</dbReference>
<dbReference type="RefSeq" id="WP_008313679.1">
    <property type="nucleotide sequence ID" value="NZ_AOLW01000065.1"/>
</dbReference>
<dbReference type="GO" id="GO:0016020">
    <property type="term" value="C:membrane"/>
    <property type="evidence" value="ECO:0007669"/>
    <property type="project" value="UniProtKB-SubCell"/>
</dbReference>
<dbReference type="EMBL" id="AOLW01000065">
    <property type="protein sequence ID" value="EMA14211.1"/>
    <property type="molecule type" value="Genomic_DNA"/>
</dbReference>
<keyword evidence="5" id="KW-0186">Copper</keyword>
<evidence type="ECO:0000256" key="6">
    <source>
        <dbReference type="ARBA" id="ARBA00023136"/>
    </source>
</evidence>
<dbReference type="PANTHER" id="PTHR34192:SF10">
    <property type="entry name" value="PLASTOCYANIN MAJOR ISOFORM, CHLOROPLASTIC-RELATED"/>
    <property type="match status" value="1"/>
</dbReference>
<keyword evidence="3" id="KW-0479">Metal-binding</keyword>
<accession>M0JZ02</accession>
<keyword evidence="6" id="KW-0472">Membrane</keyword>
<comment type="caution">
    <text evidence="8">The sequence shown here is derived from an EMBL/GenBank/DDBJ whole genome shotgun (WGS) entry which is preliminary data.</text>
</comment>
<dbReference type="Gene3D" id="2.60.40.420">
    <property type="entry name" value="Cupredoxins - blue copper proteins"/>
    <property type="match status" value="1"/>
</dbReference>
<keyword evidence="9" id="KW-1185">Reference proteome</keyword>
<name>M0JZ02_9EURY</name>
<feature type="domain" description="Blue (type 1) copper" evidence="7">
    <location>
        <begin position="51"/>
        <end position="146"/>
    </location>
</feature>
<dbReference type="InterPro" id="IPR028871">
    <property type="entry name" value="BlueCu_1_BS"/>
</dbReference>
<dbReference type="AlphaFoldDB" id="M0JZ02"/>
<organism evidence="8 9">
    <name type="scientific">Haloarcula amylolytica JCM 13557</name>
    <dbReference type="NCBI Taxonomy" id="1227452"/>
    <lineage>
        <taxon>Archaea</taxon>
        <taxon>Methanobacteriati</taxon>
        <taxon>Methanobacteriota</taxon>
        <taxon>Stenosarchaea group</taxon>
        <taxon>Halobacteria</taxon>
        <taxon>Halobacteriales</taxon>
        <taxon>Haloarculaceae</taxon>
        <taxon>Haloarcula</taxon>
    </lineage>
</organism>
<evidence type="ECO:0000313" key="9">
    <source>
        <dbReference type="Proteomes" id="UP000011623"/>
    </source>
</evidence>
<evidence type="ECO:0000256" key="2">
    <source>
        <dbReference type="ARBA" id="ARBA00022448"/>
    </source>
</evidence>
<dbReference type="Proteomes" id="UP000011623">
    <property type="component" value="Unassembled WGS sequence"/>
</dbReference>
<evidence type="ECO:0000256" key="4">
    <source>
        <dbReference type="ARBA" id="ARBA00022982"/>
    </source>
</evidence>
<proteinExistence type="predicted"/>
<dbReference type="PATRIC" id="fig|1227452.3.peg.4024"/>
<protein>
    <submittedName>
        <fullName evidence="8">Blue (Type 1) copper domain-containing protein</fullName>
    </submittedName>
</protein>
<dbReference type="GO" id="GO:0005507">
    <property type="term" value="F:copper ion binding"/>
    <property type="evidence" value="ECO:0007669"/>
    <property type="project" value="InterPro"/>
</dbReference>
<dbReference type="SUPFAM" id="SSF49503">
    <property type="entry name" value="Cupredoxins"/>
    <property type="match status" value="1"/>
</dbReference>
<gene>
    <name evidence="8" type="ORF">C442_20356</name>
</gene>
<evidence type="ECO:0000256" key="3">
    <source>
        <dbReference type="ARBA" id="ARBA00022723"/>
    </source>
</evidence>
<evidence type="ECO:0000256" key="5">
    <source>
        <dbReference type="ARBA" id="ARBA00023008"/>
    </source>
</evidence>
<dbReference type="InterPro" id="IPR000923">
    <property type="entry name" value="BlueCu_1"/>
</dbReference>
<sequence length="147" mass="16285">MDHSRRGLVSRVCGGISVALAGCLGLGGPETVSSESLKEEHDAVVQTTDKNLFVPETVTIQVDDSVVWYNNGDREHTVTAYDDGIPEEASYFDSGDHESEQRARNDNLDGRLRTGDTYSHTFEVPGEYEYFCIPHERTMIGTVVVEE</sequence>
<dbReference type="GO" id="GO:0009055">
    <property type="term" value="F:electron transfer activity"/>
    <property type="evidence" value="ECO:0007669"/>
    <property type="project" value="InterPro"/>
</dbReference>
<evidence type="ECO:0000259" key="7">
    <source>
        <dbReference type="Pfam" id="PF00127"/>
    </source>
</evidence>
<keyword evidence="4" id="KW-0249">Electron transport</keyword>